<dbReference type="CDD" id="cd17470">
    <property type="entry name" value="T3SS_Flik_C"/>
    <property type="match status" value="1"/>
</dbReference>
<feature type="domain" description="Flagellar hook-length control protein-like C-terminal" evidence="2">
    <location>
        <begin position="463"/>
        <end position="532"/>
    </location>
</feature>
<gene>
    <name evidence="3" type="ORF">MPPM_0654</name>
</gene>
<evidence type="ECO:0000313" key="3">
    <source>
        <dbReference type="EMBL" id="BAU89259.1"/>
    </source>
</evidence>
<reference evidence="3 4" key="1">
    <citation type="journal article" date="2016" name="Genome Announc.">
        <title>Complete Genome Sequence of Methylobacterium populi P-1M, Isolated from Pink-Pigmented Household Biofilm.</title>
        <authorList>
            <person name="Morohoshi T."/>
            <person name="Ikeda T."/>
        </authorList>
    </citation>
    <scope>NUCLEOTIDE SEQUENCE [LARGE SCALE GENOMIC DNA]</scope>
    <source>
        <strain evidence="3 4">P-1M</strain>
    </source>
</reference>
<evidence type="ECO:0000256" key="1">
    <source>
        <dbReference type="SAM" id="MobiDB-lite"/>
    </source>
</evidence>
<name>A0A160P9G0_9HYPH</name>
<feature type="compositionally biased region" description="Basic and acidic residues" evidence="1">
    <location>
        <begin position="12"/>
        <end position="26"/>
    </location>
</feature>
<feature type="compositionally biased region" description="Low complexity" evidence="1">
    <location>
        <begin position="270"/>
        <end position="280"/>
    </location>
</feature>
<dbReference type="EMBL" id="AP014809">
    <property type="protein sequence ID" value="BAU89259.1"/>
    <property type="molecule type" value="Genomic_DNA"/>
</dbReference>
<dbReference type="AlphaFoldDB" id="A0A160P9G0"/>
<feature type="compositionally biased region" description="Gly residues" evidence="1">
    <location>
        <begin position="530"/>
        <end position="541"/>
    </location>
</feature>
<feature type="compositionally biased region" description="Low complexity" evidence="1">
    <location>
        <begin position="340"/>
        <end position="350"/>
    </location>
</feature>
<dbReference type="Proteomes" id="UP000218288">
    <property type="component" value="Chromosome"/>
</dbReference>
<sequence>MRSLDTLSPMRPKAEAGRAPTGEESRAGGGPDFEAVLDAFENGSESGIEKGTGPSGEAPAEAGEARAEAPPALPSELPAAPVAGAAGTADSALQALMALAGPAAAPAPAAPDASLEAMVQRAAARFGPSPGPAATAPALPITVVQRETHFAPVRFPAGALSTNAGAGPVATGALTSSPAAPSVGTDADGSPAVVRDDARPSPPAPIVPDARATGQVSLDPTETGKSPRGGVHASAAGTGGSPPAQGAPALSAPAAPVSEDRSSAAPPSPDAAATAAQPAPLESGRDTAAASSAPIAAAADTLRSPASRGRAALRSDRSEQAGTAALASSPNDSLADGDLAEPAAPAQAGPTGQIRRDPELVRERPAGIARADTPQERAAAAMPQARAEAEAGTETASAGPSAEAPPTPISPAEPMPHETAAASAPMPGSPLRQIVDAVATQLPAAVSGAQARPSSTPTETGPLKILTLQLHPADLGSVLVRMRLQDGRLEMSLRTSREETAERLRKEGDLLAGLLREAGYEADPVTIQAGGAGPGESGPRGQGFASFAGSQGGQQDRQPGAATPDHSGRRPSPRADEAATPTEEHDHETDSRRRDHGGLYL</sequence>
<dbReference type="InterPro" id="IPR021136">
    <property type="entry name" value="Flagellar_hook_control-like_C"/>
</dbReference>
<organism evidence="3 4">
    <name type="scientific">Methylorubrum populi</name>
    <dbReference type="NCBI Taxonomy" id="223967"/>
    <lineage>
        <taxon>Bacteria</taxon>
        <taxon>Pseudomonadati</taxon>
        <taxon>Pseudomonadota</taxon>
        <taxon>Alphaproteobacteria</taxon>
        <taxon>Hyphomicrobiales</taxon>
        <taxon>Methylobacteriaceae</taxon>
        <taxon>Methylorubrum</taxon>
    </lineage>
</organism>
<feature type="compositionally biased region" description="Polar residues" evidence="1">
    <location>
        <begin position="214"/>
        <end position="224"/>
    </location>
</feature>
<dbReference type="OrthoDB" id="7676733at2"/>
<evidence type="ECO:0000313" key="4">
    <source>
        <dbReference type="Proteomes" id="UP000218288"/>
    </source>
</evidence>
<feature type="compositionally biased region" description="Low complexity" evidence="1">
    <location>
        <begin position="233"/>
        <end position="257"/>
    </location>
</feature>
<dbReference type="InterPro" id="IPR038610">
    <property type="entry name" value="FliK-like_C_sf"/>
</dbReference>
<dbReference type="Gene3D" id="3.30.750.140">
    <property type="match status" value="1"/>
</dbReference>
<accession>A0A160P9G0</accession>
<feature type="region of interest" description="Disordered" evidence="1">
    <location>
        <begin position="525"/>
        <end position="601"/>
    </location>
</feature>
<feature type="compositionally biased region" description="Basic and acidic residues" evidence="1">
    <location>
        <begin position="573"/>
        <end position="601"/>
    </location>
</feature>
<feature type="compositionally biased region" description="Pro residues" evidence="1">
    <location>
        <begin position="403"/>
        <end position="414"/>
    </location>
</feature>
<feature type="compositionally biased region" description="Low complexity" evidence="1">
    <location>
        <begin position="55"/>
        <end position="86"/>
    </location>
</feature>
<feature type="compositionally biased region" description="Low complexity" evidence="1">
    <location>
        <begin position="376"/>
        <end position="399"/>
    </location>
</feature>
<dbReference type="RefSeq" id="WP_096483811.1">
    <property type="nucleotide sequence ID" value="NZ_AP014809.1"/>
</dbReference>
<feature type="compositionally biased region" description="Low complexity" evidence="1">
    <location>
        <begin position="288"/>
        <end position="299"/>
    </location>
</feature>
<feature type="region of interest" description="Disordered" evidence="1">
    <location>
        <begin position="172"/>
        <end position="429"/>
    </location>
</feature>
<feature type="region of interest" description="Disordered" evidence="1">
    <location>
        <begin position="1"/>
        <end position="86"/>
    </location>
</feature>
<protein>
    <recommendedName>
        <fullName evidence="2">Flagellar hook-length control protein-like C-terminal domain-containing protein</fullName>
    </recommendedName>
</protein>
<dbReference type="Pfam" id="PF02120">
    <property type="entry name" value="Flg_hook"/>
    <property type="match status" value="1"/>
</dbReference>
<proteinExistence type="predicted"/>
<evidence type="ECO:0000259" key="2">
    <source>
        <dbReference type="Pfam" id="PF02120"/>
    </source>
</evidence>
<feature type="compositionally biased region" description="Basic and acidic residues" evidence="1">
    <location>
        <begin position="354"/>
        <end position="365"/>
    </location>
</feature>